<proteinExistence type="predicted"/>
<protein>
    <submittedName>
        <fullName evidence="1">Molecular chaperone Hsp90</fullName>
    </submittedName>
</protein>
<accession>A0ABT1EJB1</accession>
<dbReference type="Proteomes" id="UP001523565">
    <property type="component" value="Unassembled WGS sequence"/>
</dbReference>
<evidence type="ECO:0000313" key="1">
    <source>
        <dbReference type="EMBL" id="MCP1110800.1"/>
    </source>
</evidence>
<gene>
    <name evidence="1" type="ORF">NK118_11100</name>
</gene>
<dbReference type="EMBL" id="JAMZFV010000017">
    <property type="protein sequence ID" value="MCP1110800.1"/>
    <property type="molecule type" value="Genomic_DNA"/>
</dbReference>
<name>A0ABT1EJB1_9FIRM</name>
<dbReference type="RefSeq" id="WP_262069679.1">
    <property type="nucleotide sequence ID" value="NZ_JAMXOC010000017.1"/>
</dbReference>
<keyword evidence="2" id="KW-1185">Reference proteome</keyword>
<evidence type="ECO:0000313" key="2">
    <source>
        <dbReference type="Proteomes" id="UP001523565"/>
    </source>
</evidence>
<organism evidence="1 2">
    <name type="scientific">Ohessyouella blattaphilus</name>
    <dbReference type="NCBI Taxonomy" id="2949333"/>
    <lineage>
        <taxon>Bacteria</taxon>
        <taxon>Bacillati</taxon>
        <taxon>Bacillota</taxon>
        <taxon>Clostridia</taxon>
        <taxon>Lachnospirales</taxon>
        <taxon>Lachnospiraceae</taxon>
        <taxon>Ohessyouella</taxon>
    </lineage>
</organism>
<reference evidence="1 2" key="1">
    <citation type="journal article" date="2022" name="Genome Biol. Evol.">
        <title>Host diet, physiology and behaviors set the stage for Lachnospiraceae cladogenesis.</title>
        <authorList>
            <person name="Vera-Ponce De Leon A."/>
            <person name="Schneider M."/>
            <person name="Jahnes B.C."/>
            <person name="Sadowski V."/>
            <person name="Camuy-Velez L.A."/>
            <person name="Duan J."/>
            <person name="Sabree Z.L."/>
        </authorList>
    </citation>
    <scope>NUCLEOTIDE SEQUENCE [LARGE SCALE GENOMIC DNA]</scope>
    <source>
        <strain evidence="1 2">PAL227</strain>
    </source>
</reference>
<sequence length="114" mass="12248">MEQNTREFVEQKVTEMMNAFSCSAEAKAAGQRWLDALGTEREAEETEKLYAELEADVLSVDAVIAFAGSEAGVQVFGEAKAKELEEHGRELKAAGATYCDCPACAAGAAILQNR</sequence>
<comment type="caution">
    <text evidence="1">The sequence shown here is derived from an EMBL/GenBank/DDBJ whole genome shotgun (WGS) entry which is preliminary data.</text>
</comment>